<name>A0A8J4GI85_9CHLO</name>
<reference evidence="5" key="1">
    <citation type="journal article" date="2021" name="Proc. Natl. Acad. Sci. U.S.A.">
        <title>Three genomes in the algal genus Volvox reveal the fate of a haploid sex-determining region after a transition to homothallism.</title>
        <authorList>
            <person name="Yamamoto K."/>
            <person name="Hamaji T."/>
            <person name="Kawai-Toyooka H."/>
            <person name="Matsuzaki R."/>
            <person name="Takahashi F."/>
            <person name="Nishimura Y."/>
            <person name="Kawachi M."/>
            <person name="Noguchi H."/>
            <person name="Minakuchi Y."/>
            <person name="Umen J.G."/>
            <person name="Toyoda A."/>
            <person name="Nozaki H."/>
        </authorList>
    </citation>
    <scope>NUCLEOTIDE SEQUENCE</scope>
    <source>
        <strain evidence="5">NIES-3785</strain>
    </source>
</reference>
<evidence type="ECO:0000256" key="3">
    <source>
        <dbReference type="ARBA" id="ARBA00022833"/>
    </source>
</evidence>
<dbReference type="GO" id="GO:0005634">
    <property type="term" value="C:nucleus"/>
    <property type="evidence" value="ECO:0007669"/>
    <property type="project" value="InterPro"/>
</dbReference>
<keyword evidence="3" id="KW-0862">Zinc</keyword>
<dbReference type="AlphaFoldDB" id="A0A8J4GI85"/>
<dbReference type="Gene3D" id="4.10.1100.10">
    <property type="entry name" value="Transcription factor, SBP-box domain"/>
    <property type="match status" value="1"/>
</dbReference>
<dbReference type="PROSITE" id="PS51141">
    <property type="entry name" value="ZF_SBP"/>
    <property type="match status" value="1"/>
</dbReference>
<sequence length="466" mass="51139">MDWNYAFALAQLKQQHCQSSQEESTMKSKSNSYNPTKEATKVKRCQADGCMADLSGLRPYLRRYHVCEEHIRSQTVVIKSRQVRFCDQCSTFHPISHFDGCRRTCRQKLAHNRQKRRARRSQSAGNKLDAKQGTMAGYALASGGSLCADDCNVTARLATSEVCSTASVYAEDTQDARLRLVDRAPAPVASSGPWRSGTCPQPEQRWEAASSVYAEETQDTRLRLVDRAPAPVASSGPWRSGTCPPPEQRCEAATSVYAGDTQGMRLRLVDRAPAPVASSGPWRSGTCPPPEQRCEAATSVYAGDTQGMRLRLVDRAPAPVASSGPWRSGTCPQPEQRWEAATSVYAEETQDTRLRLVDRAPAPVASSGPWRSGTCPQPEQRWEAASSVYAEETQDTRLRLVDRAPAPVASSGRWRSGAHHPVNGVCSSRECIDCVQSLRLHLLNVLSTPATPGVRWPNGFSHVEVL</sequence>
<evidence type="ECO:0000313" key="5">
    <source>
        <dbReference type="EMBL" id="GIM08289.1"/>
    </source>
</evidence>
<proteinExistence type="predicted"/>
<gene>
    <name evidence="5" type="ORF">Vretimale_12260</name>
</gene>
<evidence type="ECO:0000256" key="1">
    <source>
        <dbReference type="ARBA" id="ARBA00022723"/>
    </source>
</evidence>
<comment type="caution">
    <text evidence="5">The sequence shown here is derived from an EMBL/GenBank/DDBJ whole genome shotgun (WGS) entry which is preliminary data.</text>
</comment>
<accession>A0A8J4GI85</accession>
<dbReference type="PANTHER" id="PTHR31251">
    <property type="entry name" value="SQUAMOSA PROMOTER-BINDING-LIKE PROTEIN 4"/>
    <property type="match status" value="1"/>
</dbReference>
<dbReference type="InterPro" id="IPR044817">
    <property type="entry name" value="SBP-like"/>
</dbReference>
<dbReference type="InterPro" id="IPR004333">
    <property type="entry name" value="SBP_dom"/>
</dbReference>
<protein>
    <recommendedName>
        <fullName evidence="4">SBP-type domain-containing protein</fullName>
    </recommendedName>
</protein>
<dbReference type="Pfam" id="PF03110">
    <property type="entry name" value="SBP"/>
    <property type="match status" value="1"/>
</dbReference>
<dbReference type="GO" id="GO:0003677">
    <property type="term" value="F:DNA binding"/>
    <property type="evidence" value="ECO:0007669"/>
    <property type="project" value="InterPro"/>
</dbReference>
<evidence type="ECO:0000313" key="6">
    <source>
        <dbReference type="Proteomes" id="UP000722791"/>
    </source>
</evidence>
<dbReference type="Proteomes" id="UP000722791">
    <property type="component" value="Unassembled WGS sequence"/>
</dbReference>
<keyword evidence="1" id="KW-0479">Metal-binding</keyword>
<dbReference type="EMBL" id="BNCQ01000027">
    <property type="protein sequence ID" value="GIM08289.1"/>
    <property type="molecule type" value="Genomic_DNA"/>
</dbReference>
<organism evidence="5 6">
    <name type="scientific">Volvox reticuliferus</name>
    <dbReference type="NCBI Taxonomy" id="1737510"/>
    <lineage>
        <taxon>Eukaryota</taxon>
        <taxon>Viridiplantae</taxon>
        <taxon>Chlorophyta</taxon>
        <taxon>core chlorophytes</taxon>
        <taxon>Chlorophyceae</taxon>
        <taxon>CS clade</taxon>
        <taxon>Chlamydomonadales</taxon>
        <taxon>Volvocaceae</taxon>
        <taxon>Volvox</taxon>
    </lineage>
</organism>
<dbReference type="SUPFAM" id="SSF103612">
    <property type="entry name" value="SBT domain"/>
    <property type="match status" value="1"/>
</dbReference>
<dbReference type="InterPro" id="IPR036893">
    <property type="entry name" value="SBP_sf"/>
</dbReference>
<feature type="domain" description="SBP-type" evidence="4">
    <location>
        <begin position="42"/>
        <end position="119"/>
    </location>
</feature>
<keyword evidence="2" id="KW-0863">Zinc-finger</keyword>
<evidence type="ECO:0000256" key="2">
    <source>
        <dbReference type="ARBA" id="ARBA00022771"/>
    </source>
</evidence>
<dbReference type="PANTHER" id="PTHR31251:SF169">
    <property type="entry name" value="SQUAMOSA PROMOTER-BINDING-LIKE PROTEIN 8"/>
    <property type="match status" value="1"/>
</dbReference>
<evidence type="ECO:0000259" key="4">
    <source>
        <dbReference type="PROSITE" id="PS51141"/>
    </source>
</evidence>
<dbReference type="GO" id="GO:0008270">
    <property type="term" value="F:zinc ion binding"/>
    <property type="evidence" value="ECO:0007669"/>
    <property type="project" value="UniProtKB-KW"/>
</dbReference>